<dbReference type="EMBL" id="BPWL01000002">
    <property type="protein sequence ID" value="GJJ07624.1"/>
    <property type="molecule type" value="Genomic_DNA"/>
</dbReference>
<dbReference type="Gene3D" id="3.40.50.2300">
    <property type="match status" value="1"/>
</dbReference>
<keyword evidence="6" id="KW-1185">Reference proteome</keyword>
<dbReference type="PROSITE" id="PS50822">
    <property type="entry name" value="PIWI"/>
    <property type="match status" value="1"/>
</dbReference>
<dbReference type="Pfam" id="PF02170">
    <property type="entry name" value="PAZ"/>
    <property type="match status" value="1"/>
</dbReference>
<evidence type="ECO:0000259" key="4">
    <source>
        <dbReference type="PROSITE" id="PS50822"/>
    </source>
</evidence>
<dbReference type="SMART" id="SM00950">
    <property type="entry name" value="Piwi"/>
    <property type="match status" value="1"/>
</dbReference>
<reference evidence="5" key="1">
    <citation type="submission" date="2021-10" db="EMBL/GenBank/DDBJ databases">
        <title>De novo Genome Assembly of Clathrus columnatus (Basidiomycota, Fungi) Using Illumina and Nanopore Sequence Data.</title>
        <authorList>
            <person name="Ogiso-Tanaka E."/>
            <person name="Itagaki H."/>
            <person name="Hosoya T."/>
            <person name="Hosaka K."/>
        </authorList>
    </citation>
    <scope>NUCLEOTIDE SEQUENCE</scope>
    <source>
        <strain evidence="5">MO-923</strain>
    </source>
</reference>
<dbReference type="SMART" id="SM01163">
    <property type="entry name" value="DUF1785"/>
    <property type="match status" value="1"/>
</dbReference>
<proteinExistence type="inferred from homology"/>
<dbReference type="Pfam" id="PF16486">
    <property type="entry name" value="ArgoN"/>
    <property type="match status" value="1"/>
</dbReference>
<feature type="region of interest" description="Disordered" evidence="2">
    <location>
        <begin position="1"/>
        <end position="26"/>
    </location>
</feature>
<dbReference type="InterPro" id="IPR012337">
    <property type="entry name" value="RNaseH-like_sf"/>
</dbReference>
<dbReference type="InterPro" id="IPR003100">
    <property type="entry name" value="PAZ_dom"/>
</dbReference>
<name>A0AAV5A2Y3_9AGAM</name>
<evidence type="ECO:0000256" key="2">
    <source>
        <dbReference type="SAM" id="MobiDB-lite"/>
    </source>
</evidence>
<dbReference type="InterPro" id="IPR032474">
    <property type="entry name" value="Argonaute_N"/>
</dbReference>
<dbReference type="InterPro" id="IPR032473">
    <property type="entry name" value="Argonaute_Mid_dom"/>
</dbReference>
<dbReference type="Gene3D" id="3.30.420.10">
    <property type="entry name" value="Ribonuclease H-like superfamily/Ribonuclease H"/>
    <property type="match status" value="1"/>
</dbReference>
<evidence type="ECO:0000259" key="3">
    <source>
        <dbReference type="PROSITE" id="PS50821"/>
    </source>
</evidence>
<accession>A0AAV5A2Y3</accession>
<dbReference type="InterPro" id="IPR045246">
    <property type="entry name" value="Piwi_ago-like"/>
</dbReference>
<dbReference type="Pfam" id="PF02171">
    <property type="entry name" value="Piwi"/>
    <property type="match status" value="1"/>
</dbReference>
<dbReference type="Pfam" id="PF16487">
    <property type="entry name" value="ArgoMid"/>
    <property type="match status" value="1"/>
</dbReference>
<feature type="domain" description="Piwi" evidence="4">
    <location>
        <begin position="535"/>
        <end position="845"/>
    </location>
</feature>
<dbReference type="Pfam" id="PF16488">
    <property type="entry name" value="ArgoL2"/>
    <property type="match status" value="1"/>
</dbReference>
<feature type="domain" description="PAZ" evidence="3">
    <location>
        <begin position="247"/>
        <end position="355"/>
    </location>
</feature>
<sequence>MPPRSQAGGPRLAFTGPQGSSAGPQIRSHVTTIGVRRTAWGTAGRGTNVNTNHFEVKIPQGVIHHYDIIAPAEKNLPARLNLEIIKQLQNSNTQIFQPKAVYDGRKNMFAIRALPLQGTDAKGQQYEDFKVGLTSPGSTNVKEYKVRVTKVAEINPELLHGFLQGRQSHDSAVLTAITALNVVIRMEPISKYPFNVRSFFTDREQKDIGGGIVLWRGYFQSIRPGGNRMWINIDISTGTMYKEGPLISLCLSHLGYSQPENLASMGDRDRVRLQRFLSGVRIYTIHTPGQTLRVVKKISAQGASQITFNTRDQGSMTVANYFRNTYRRNLQYPLLPCVEVGSGALIPLELCVLPPGQIMRKQVPPEKTRDVLQFSTQKPGDRLASIRSGLSVFEYDRSEYLRSFGMSVNTAAGPQNIPARVLQPPTLVYGGTKQKTVRPDNGVWNMRDKKFYAPGNVHAGWIMIIFERQGRFNQGQAQSVIESIINAARDVGIRGVNDSPYVTYCNPQAPIRQQLMSAGMEFKTKLGGGTQFPGLMVAVLPEMATDVYTAIKHFGDCVAGVPTQCLKASKCGRGNAQYFANVCLKLNVKLGGINCIPLSQDVPALTDPTNPALIFGADVIHPAPGADGRPSFTALVGNVDPENSKYVARCAVQESRVEIIQDLKPMAQSILSMFSSYHARVHGRPTLPLAGSDGVSEGQFKTVLDEEVPQLRAACAEVGLAGPSAPKLTVIIVGKRHHVRFFPSSTNRQDMDNSGNCRAGTVVDREISHPLESDYYLQSHAGLLGTSRPAHYNVLLDENNFSPDALQQLSFALCHVYARSTRSVSIPAPVYYADIVCSRAKNHFDPQGSLELDPNNTDQTVDILAYKKAFKPVHQNTSVTMYFS</sequence>
<gene>
    <name evidence="5" type="ORF">Clacol_001828</name>
</gene>
<comment type="similarity">
    <text evidence="1">Belongs to the argonaute family.</text>
</comment>
<protein>
    <submittedName>
        <fullName evidence="5">Uncharacterized protein</fullName>
    </submittedName>
</protein>
<evidence type="ECO:0000256" key="1">
    <source>
        <dbReference type="RuleBase" id="RU361178"/>
    </source>
</evidence>
<comment type="caution">
    <text evidence="5">The sequence shown here is derived from an EMBL/GenBank/DDBJ whole genome shotgun (WGS) entry which is preliminary data.</text>
</comment>
<evidence type="ECO:0000313" key="5">
    <source>
        <dbReference type="EMBL" id="GJJ07624.1"/>
    </source>
</evidence>
<dbReference type="PANTHER" id="PTHR22891">
    <property type="entry name" value="EUKARYOTIC TRANSLATION INITIATION FACTOR 2C"/>
    <property type="match status" value="1"/>
</dbReference>
<dbReference type="CDD" id="cd04657">
    <property type="entry name" value="Piwi_ago-like"/>
    <property type="match status" value="1"/>
</dbReference>
<dbReference type="AlphaFoldDB" id="A0AAV5A2Y3"/>
<dbReference type="SMART" id="SM00949">
    <property type="entry name" value="PAZ"/>
    <property type="match status" value="1"/>
</dbReference>
<dbReference type="InterPro" id="IPR032472">
    <property type="entry name" value="ArgoL2"/>
</dbReference>
<dbReference type="InterPro" id="IPR036397">
    <property type="entry name" value="RNaseH_sf"/>
</dbReference>
<evidence type="ECO:0000313" key="6">
    <source>
        <dbReference type="Proteomes" id="UP001050691"/>
    </source>
</evidence>
<dbReference type="SUPFAM" id="SSF53098">
    <property type="entry name" value="Ribonuclease H-like"/>
    <property type="match status" value="1"/>
</dbReference>
<dbReference type="SUPFAM" id="SSF101690">
    <property type="entry name" value="PAZ domain"/>
    <property type="match status" value="1"/>
</dbReference>
<dbReference type="InterPro" id="IPR003165">
    <property type="entry name" value="Piwi"/>
</dbReference>
<dbReference type="InterPro" id="IPR014811">
    <property type="entry name" value="ArgoL1"/>
</dbReference>
<organism evidence="5 6">
    <name type="scientific">Clathrus columnatus</name>
    <dbReference type="NCBI Taxonomy" id="1419009"/>
    <lineage>
        <taxon>Eukaryota</taxon>
        <taxon>Fungi</taxon>
        <taxon>Dikarya</taxon>
        <taxon>Basidiomycota</taxon>
        <taxon>Agaricomycotina</taxon>
        <taxon>Agaricomycetes</taxon>
        <taxon>Phallomycetidae</taxon>
        <taxon>Phallales</taxon>
        <taxon>Clathraceae</taxon>
        <taxon>Clathrus</taxon>
    </lineage>
</organism>
<dbReference type="GO" id="GO:0003723">
    <property type="term" value="F:RNA binding"/>
    <property type="evidence" value="ECO:0007669"/>
    <property type="project" value="InterPro"/>
</dbReference>
<dbReference type="CDD" id="cd02846">
    <property type="entry name" value="PAZ_argonaute_like"/>
    <property type="match status" value="1"/>
</dbReference>
<dbReference type="PROSITE" id="PS50821">
    <property type="entry name" value="PAZ"/>
    <property type="match status" value="1"/>
</dbReference>
<dbReference type="Proteomes" id="UP001050691">
    <property type="component" value="Unassembled WGS sequence"/>
</dbReference>
<dbReference type="InterPro" id="IPR036085">
    <property type="entry name" value="PAZ_dom_sf"/>
</dbReference>
<feature type="compositionally biased region" description="Polar residues" evidence="2">
    <location>
        <begin position="17"/>
        <end position="26"/>
    </location>
</feature>
<dbReference type="Pfam" id="PF08699">
    <property type="entry name" value="ArgoL1"/>
    <property type="match status" value="1"/>
</dbReference>
<dbReference type="Gene3D" id="2.170.260.10">
    <property type="entry name" value="paz domain"/>
    <property type="match status" value="1"/>
</dbReference>